<accession>A0ABS1J9H6</accession>
<keyword evidence="2" id="KW-1185">Reference proteome</keyword>
<sequence length="151" mass="16837">MKYRPKIIAVLFSSIDGRITTGPGRNVYEWTAEGFDGGANDIVHRLMDELECDGIISGSEAFFVFGNHYIEPKEMHYQPKAMKNFIAFDGRGRVDWAFIDGLTVVTREDVAPDLTSTEGLTRLELVTCKPIGEGGVWVQYENRDDAATVEA</sequence>
<evidence type="ECO:0000313" key="1">
    <source>
        <dbReference type="EMBL" id="MBL0386825.1"/>
    </source>
</evidence>
<dbReference type="RefSeq" id="WP_201633967.1">
    <property type="nucleotide sequence ID" value="NZ_JAEQNB010000002.1"/>
</dbReference>
<protein>
    <recommendedName>
        <fullName evidence="3">Dihydrofolate reductase</fullName>
    </recommendedName>
</protein>
<evidence type="ECO:0000313" key="2">
    <source>
        <dbReference type="Proteomes" id="UP000602284"/>
    </source>
</evidence>
<gene>
    <name evidence="1" type="ORF">JJB07_09180</name>
</gene>
<dbReference type="EMBL" id="JAEQNB010000002">
    <property type="protein sequence ID" value="MBL0386825.1"/>
    <property type="molecule type" value="Genomic_DNA"/>
</dbReference>
<comment type="caution">
    <text evidence="1">The sequence shown here is derived from an EMBL/GenBank/DDBJ whole genome shotgun (WGS) entry which is preliminary data.</text>
</comment>
<evidence type="ECO:0008006" key="3">
    <source>
        <dbReference type="Google" id="ProtNLM"/>
    </source>
</evidence>
<organism evidence="1 2">
    <name type="scientific">Tumebacillus amylolyticus</name>
    <dbReference type="NCBI Taxonomy" id="2801339"/>
    <lineage>
        <taxon>Bacteria</taxon>
        <taxon>Bacillati</taxon>
        <taxon>Bacillota</taxon>
        <taxon>Bacilli</taxon>
        <taxon>Bacillales</taxon>
        <taxon>Alicyclobacillaceae</taxon>
        <taxon>Tumebacillus</taxon>
    </lineage>
</organism>
<reference evidence="1 2" key="1">
    <citation type="submission" date="2021-01" db="EMBL/GenBank/DDBJ databases">
        <title>Tumebacillus sp. strain ITR2 16S ribosomal RNA gene Genome sequencing and assembly.</title>
        <authorList>
            <person name="Kang M."/>
        </authorList>
    </citation>
    <scope>NUCLEOTIDE SEQUENCE [LARGE SCALE GENOMIC DNA]</scope>
    <source>
        <strain evidence="1 2">ITR2</strain>
    </source>
</reference>
<proteinExistence type="predicted"/>
<name>A0ABS1J9H6_9BACL</name>
<dbReference type="Proteomes" id="UP000602284">
    <property type="component" value="Unassembled WGS sequence"/>
</dbReference>